<evidence type="ECO:0000313" key="2">
    <source>
        <dbReference type="Proteomes" id="UP000190989"/>
    </source>
</evidence>
<sequence>MLSKMNASVPLAQCWYLRKHVPEGRKHREEDGVLHCTCRYCQRPIKSRGGKTWDLADGFDLDALAEAGRNRHFSVVDVIDDMVIARYPIDRDASDEEVAGLLADICEKHEVEEAAGTIEVRLVQGQGGTRRLH</sequence>
<organism evidence="1 2">
    <name type="scientific">Novosphingobium mathurense</name>
    <dbReference type="NCBI Taxonomy" id="428990"/>
    <lineage>
        <taxon>Bacteria</taxon>
        <taxon>Pseudomonadati</taxon>
        <taxon>Pseudomonadota</taxon>
        <taxon>Alphaproteobacteria</taxon>
        <taxon>Sphingomonadales</taxon>
        <taxon>Sphingomonadaceae</taxon>
        <taxon>Novosphingobium</taxon>
    </lineage>
</organism>
<dbReference type="EMBL" id="FVZE01000005">
    <property type="protein sequence ID" value="SLK05678.1"/>
    <property type="molecule type" value="Genomic_DNA"/>
</dbReference>
<reference evidence="2" key="1">
    <citation type="submission" date="2017-02" db="EMBL/GenBank/DDBJ databases">
        <authorList>
            <person name="Varghese N."/>
            <person name="Submissions S."/>
        </authorList>
    </citation>
    <scope>NUCLEOTIDE SEQUENCE [LARGE SCALE GENOMIC DNA]</scope>
    <source>
        <strain evidence="2">SM117</strain>
    </source>
</reference>
<proteinExistence type="predicted"/>
<gene>
    <name evidence="1" type="ORF">SAMN06295987_105220</name>
</gene>
<keyword evidence="2" id="KW-1185">Reference proteome</keyword>
<evidence type="ECO:0000313" key="1">
    <source>
        <dbReference type="EMBL" id="SLK05678.1"/>
    </source>
</evidence>
<dbReference type="AlphaFoldDB" id="A0A1U6ICD1"/>
<name>A0A1U6ICD1_9SPHN</name>
<dbReference type="Proteomes" id="UP000190989">
    <property type="component" value="Unassembled WGS sequence"/>
</dbReference>
<accession>A0A1U6ICD1</accession>
<protein>
    <submittedName>
        <fullName evidence="1">Uncharacterized protein</fullName>
    </submittedName>
</protein>